<dbReference type="OrthoDB" id="19329at2759"/>
<dbReference type="Gene3D" id="3.60.40.10">
    <property type="entry name" value="PPM-type phosphatase domain"/>
    <property type="match status" value="1"/>
</dbReference>
<keyword evidence="3" id="KW-1185">Reference proteome</keyword>
<evidence type="ECO:0000313" key="2">
    <source>
        <dbReference type="EMBL" id="KIJ45828.1"/>
    </source>
</evidence>
<dbReference type="SUPFAM" id="SSF81606">
    <property type="entry name" value="PP2C-like"/>
    <property type="match status" value="1"/>
</dbReference>
<proteinExistence type="predicted"/>
<dbReference type="Pfam" id="PF00481">
    <property type="entry name" value="PP2C"/>
    <property type="match status" value="1"/>
</dbReference>
<evidence type="ECO:0000313" key="3">
    <source>
        <dbReference type="Proteomes" id="UP000054279"/>
    </source>
</evidence>
<dbReference type="PANTHER" id="PTHR13832:SF792">
    <property type="entry name" value="GM14286P"/>
    <property type="match status" value="1"/>
</dbReference>
<evidence type="ECO:0000259" key="1">
    <source>
        <dbReference type="PROSITE" id="PS51746"/>
    </source>
</evidence>
<feature type="domain" description="PPM-type phosphatase" evidence="1">
    <location>
        <begin position="75"/>
        <end position="419"/>
    </location>
</feature>
<dbReference type="Proteomes" id="UP000054279">
    <property type="component" value="Unassembled WGS sequence"/>
</dbReference>
<dbReference type="InterPro" id="IPR001932">
    <property type="entry name" value="PPM-type_phosphatase-like_dom"/>
</dbReference>
<sequence>MTSPITPESATGDAVYKWTDFGASKQGFTYGPFKYQVIPQEEITAKLKLLANVTEHPETNITSVNLQPCLFEGAQSQDRKAIYAWPLKNGVWKFIAVLDGHGGHDTVDFTAEDLPRRVKGKLEELLLTEEVQTYPEAVLSALEQAILEVDNQLITDLLNLFPGGLDGLHTLSQEEIDKIINDGGERLKKVHRCMRGTTVLVALIDPTGENLWIANLGDCEALLGTPSQSNVWKTFRITKNHGGNDPEEVQRIQAEHPGEEECILNNRVLGAIAVTRAIGDVTFKLHNIVTQKVFLAARPGFTINSKIEAWLPRNITPPYLSNKADVTHHKIQKDLVSKTASFLLMYSDGLIDPRVNEGEPAREQWVNVAGNAIREGKNPAFEVLKDVLGGEDNERVSQYLTVECTDKWMDDITVAVVQL</sequence>
<dbReference type="SMART" id="SM00332">
    <property type="entry name" value="PP2Cc"/>
    <property type="match status" value="1"/>
</dbReference>
<dbReference type="InterPro" id="IPR015655">
    <property type="entry name" value="PP2C"/>
</dbReference>
<protein>
    <recommendedName>
        <fullName evidence="1">PPM-type phosphatase domain-containing protein</fullName>
    </recommendedName>
</protein>
<dbReference type="PANTHER" id="PTHR13832">
    <property type="entry name" value="PROTEIN PHOSPHATASE 2C"/>
    <property type="match status" value="1"/>
</dbReference>
<gene>
    <name evidence="2" type="ORF">M422DRAFT_226899</name>
</gene>
<dbReference type="GO" id="GO:0004722">
    <property type="term" value="F:protein serine/threonine phosphatase activity"/>
    <property type="evidence" value="ECO:0007669"/>
    <property type="project" value="InterPro"/>
</dbReference>
<dbReference type="CDD" id="cd00143">
    <property type="entry name" value="PP2Cc"/>
    <property type="match status" value="1"/>
</dbReference>
<name>A0A0C9USK9_SPHS4</name>
<dbReference type="PROSITE" id="PS51746">
    <property type="entry name" value="PPM_2"/>
    <property type="match status" value="1"/>
</dbReference>
<dbReference type="InterPro" id="IPR036457">
    <property type="entry name" value="PPM-type-like_dom_sf"/>
</dbReference>
<dbReference type="HOGENOM" id="CLU_020130_0_0_1"/>
<accession>A0A0C9USK9</accession>
<dbReference type="EMBL" id="KN837110">
    <property type="protein sequence ID" value="KIJ45828.1"/>
    <property type="molecule type" value="Genomic_DNA"/>
</dbReference>
<reference evidence="2 3" key="1">
    <citation type="submission" date="2014-06" db="EMBL/GenBank/DDBJ databases">
        <title>Evolutionary Origins and Diversification of the Mycorrhizal Mutualists.</title>
        <authorList>
            <consortium name="DOE Joint Genome Institute"/>
            <consortium name="Mycorrhizal Genomics Consortium"/>
            <person name="Kohler A."/>
            <person name="Kuo A."/>
            <person name="Nagy L.G."/>
            <person name="Floudas D."/>
            <person name="Copeland A."/>
            <person name="Barry K.W."/>
            <person name="Cichocki N."/>
            <person name="Veneault-Fourrey C."/>
            <person name="LaButti K."/>
            <person name="Lindquist E.A."/>
            <person name="Lipzen A."/>
            <person name="Lundell T."/>
            <person name="Morin E."/>
            <person name="Murat C."/>
            <person name="Riley R."/>
            <person name="Ohm R."/>
            <person name="Sun H."/>
            <person name="Tunlid A."/>
            <person name="Henrissat B."/>
            <person name="Grigoriev I.V."/>
            <person name="Hibbett D.S."/>
            <person name="Martin F."/>
        </authorList>
    </citation>
    <scope>NUCLEOTIDE SEQUENCE [LARGE SCALE GENOMIC DNA]</scope>
    <source>
        <strain evidence="2 3">SS14</strain>
    </source>
</reference>
<organism evidence="2 3">
    <name type="scientific">Sphaerobolus stellatus (strain SS14)</name>
    <dbReference type="NCBI Taxonomy" id="990650"/>
    <lineage>
        <taxon>Eukaryota</taxon>
        <taxon>Fungi</taxon>
        <taxon>Dikarya</taxon>
        <taxon>Basidiomycota</taxon>
        <taxon>Agaricomycotina</taxon>
        <taxon>Agaricomycetes</taxon>
        <taxon>Phallomycetidae</taxon>
        <taxon>Geastrales</taxon>
        <taxon>Sphaerobolaceae</taxon>
        <taxon>Sphaerobolus</taxon>
    </lineage>
</organism>
<dbReference type="AlphaFoldDB" id="A0A0C9USK9"/>